<comment type="subcellular location">
    <subcellularLocation>
        <location evidence="1">Cell membrane</location>
        <topology evidence="1">Multi-pass membrane protein</topology>
    </subcellularLocation>
</comment>
<organism evidence="11 12">
    <name type="scientific">Ziziphus jujuba</name>
    <name type="common">Chinese jujube</name>
    <name type="synonym">Ziziphus sativa</name>
    <dbReference type="NCBI Taxonomy" id="326968"/>
    <lineage>
        <taxon>Eukaryota</taxon>
        <taxon>Viridiplantae</taxon>
        <taxon>Streptophyta</taxon>
        <taxon>Embryophyta</taxon>
        <taxon>Tracheophyta</taxon>
        <taxon>Spermatophyta</taxon>
        <taxon>Magnoliopsida</taxon>
        <taxon>eudicotyledons</taxon>
        <taxon>Gunneridae</taxon>
        <taxon>Pentapetalae</taxon>
        <taxon>rosids</taxon>
        <taxon>fabids</taxon>
        <taxon>Rosales</taxon>
        <taxon>Rhamnaceae</taxon>
        <taxon>Paliureae</taxon>
        <taxon>Ziziphus</taxon>
    </lineage>
</organism>
<keyword evidence="6 10" id="KW-1133">Transmembrane helix</keyword>
<protein>
    <submittedName>
        <fullName evidence="12">Probable polyamine transporter At3g13620</fullName>
    </submittedName>
</protein>
<evidence type="ECO:0000256" key="1">
    <source>
        <dbReference type="ARBA" id="ARBA00004651"/>
    </source>
</evidence>
<feature type="transmembrane region" description="Helical" evidence="10">
    <location>
        <begin position="358"/>
        <end position="378"/>
    </location>
</feature>
<dbReference type="AlphaFoldDB" id="A0A6P3ZJR8"/>
<dbReference type="InterPro" id="IPR002293">
    <property type="entry name" value="AA/rel_permease1"/>
</dbReference>
<dbReference type="RefSeq" id="XP_015878767.1">
    <property type="nucleotide sequence ID" value="XM_016023281.4"/>
</dbReference>
<evidence type="ECO:0000256" key="6">
    <source>
        <dbReference type="ARBA" id="ARBA00022989"/>
    </source>
</evidence>
<keyword evidence="3" id="KW-1003">Cell membrane</keyword>
<comment type="similarity">
    <text evidence="8">Belongs to the amino acid-polyamine-organocation (APC) superfamily. Polyamine:cation symporter (PHS) (TC 2.A.3.12) family.</text>
</comment>
<name>A0A6P3ZJR8_ZIZJJ</name>
<dbReference type="Pfam" id="PF13520">
    <property type="entry name" value="AA_permease_2"/>
    <property type="match status" value="1"/>
</dbReference>
<feature type="compositionally biased region" description="Polar residues" evidence="9">
    <location>
        <begin position="11"/>
        <end position="20"/>
    </location>
</feature>
<feature type="transmembrane region" description="Helical" evidence="10">
    <location>
        <begin position="447"/>
        <end position="466"/>
    </location>
</feature>
<evidence type="ECO:0000256" key="9">
    <source>
        <dbReference type="SAM" id="MobiDB-lite"/>
    </source>
</evidence>
<feature type="transmembrane region" description="Helical" evidence="10">
    <location>
        <begin position="188"/>
        <end position="209"/>
    </location>
</feature>
<dbReference type="PIRSF" id="PIRSF006060">
    <property type="entry name" value="AA_transporter"/>
    <property type="match status" value="1"/>
</dbReference>
<sequence>MQENQKKTATEDSQSSSCSQALLGKQKEHEEAPTPTPTSTTSIGKKLPLIPLIFLIYFEVSGGPYGQEIAVGAAGPFFAILGLIVFPIMWSIPEALVTAELATTFPSNGGFVIWAHEAFGPFWGHLTGSWKFFGGVINLASYPALCIQYLDVAFPVLSSGLPHKFAIFVSTTILSLINYSGITIVGYAAVALGIVSLFPFLALSIVAIPQIDPSKWVIMGQKGRNKKWKLFFHTLFSNLNSLDNVSTLAAEVKKPYKTFPKALIIAIFFTVISCIIPMAASVGSISLDLDDWINGYYADIAEDIAGKWLRSWIEFGAVVSSLGLFQAQLSSSSYQLLGMADLGLLPSVFGVRSTRFNTPWVGISISSALALSISYMNFENVISSVVHLYSMGMLLEFSSFLWLRLKFPAVERPFKIPIGTRGVAAMCSIPSVFLLYVLFVANGTQFLVSGSLTVFGIAVYFVLKLLRKKKLLHFNNVGRKLVDEHHLGYYDEIVK</sequence>
<keyword evidence="7 10" id="KW-0472">Membrane</keyword>
<reference evidence="12" key="1">
    <citation type="submission" date="2025-08" db="UniProtKB">
        <authorList>
            <consortium name="RefSeq"/>
        </authorList>
    </citation>
    <scope>IDENTIFICATION</scope>
    <source>
        <tissue evidence="12">Seedling</tissue>
    </source>
</reference>
<dbReference type="SMR" id="A0A6P3ZJR8"/>
<dbReference type="KEGG" id="zju:107415026"/>
<feature type="transmembrane region" description="Helical" evidence="10">
    <location>
        <begin position="69"/>
        <end position="90"/>
    </location>
</feature>
<dbReference type="InterPro" id="IPR044566">
    <property type="entry name" value="RMV1-like"/>
</dbReference>
<feature type="transmembrane region" description="Helical" evidence="10">
    <location>
        <begin position="384"/>
        <end position="403"/>
    </location>
</feature>
<feature type="transmembrane region" description="Helical" evidence="10">
    <location>
        <begin position="165"/>
        <end position="182"/>
    </location>
</feature>
<dbReference type="GO" id="GO:0015203">
    <property type="term" value="F:polyamine transmembrane transporter activity"/>
    <property type="evidence" value="ECO:0007669"/>
    <property type="project" value="UniProtKB-ARBA"/>
</dbReference>
<evidence type="ECO:0000256" key="7">
    <source>
        <dbReference type="ARBA" id="ARBA00023136"/>
    </source>
</evidence>
<dbReference type="InParanoid" id="A0A6P3ZJR8"/>
<dbReference type="Proteomes" id="UP001652623">
    <property type="component" value="Chromosome 4"/>
</dbReference>
<dbReference type="FunFam" id="1.20.1740.10:FF:000041">
    <property type="entry name" value="Amino acid permease, putative"/>
    <property type="match status" value="1"/>
</dbReference>
<accession>A0A6P3ZJR8</accession>
<feature type="transmembrane region" description="Helical" evidence="10">
    <location>
        <begin position="262"/>
        <end position="287"/>
    </location>
</feature>
<keyword evidence="2" id="KW-0813">Transport</keyword>
<evidence type="ECO:0000256" key="5">
    <source>
        <dbReference type="ARBA" id="ARBA00022847"/>
    </source>
</evidence>
<dbReference type="GO" id="GO:0005886">
    <property type="term" value="C:plasma membrane"/>
    <property type="evidence" value="ECO:0007669"/>
    <property type="project" value="UniProtKB-SubCell"/>
</dbReference>
<evidence type="ECO:0000256" key="2">
    <source>
        <dbReference type="ARBA" id="ARBA00022448"/>
    </source>
</evidence>
<keyword evidence="11" id="KW-1185">Reference proteome</keyword>
<evidence type="ECO:0000256" key="10">
    <source>
        <dbReference type="SAM" id="Phobius"/>
    </source>
</evidence>
<dbReference type="GeneID" id="107415026"/>
<feature type="region of interest" description="Disordered" evidence="9">
    <location>
        <begin position="1"/>
        <end position="42"/>
    </location>
</feature>
<keyword evidence="4 10" id="KW-0812">Transmembrane</keyword>
<dbReference type="GO" id="GO:0015293">
    <property type="term" value="F:symporter activity"/>
    <property type="evidence" value="ECO:0007669"/>
    <property type="project" value="UniProtKB-KW"/>
</dbReference>
<gene>
    <name evidence="12" type="primary">LOC107415026</name>
</gene>
<evidence type="ECO:0000256" key="4">
    <source>
        <dbReference type="ARBA" id="ARBA00022692"/>
    </source>
</evidence>
<feature type="compositionally biased region" description="Basic and acidic residues" evidence="9">
    <location>
        <begin position="1"/>
        <end position="10"/>
    </location>
</feature>
<proteinExistence type="inferred from homology"/>
<evidence type="ECO:0000256" key="3">
    <source>
        <dbReference type="ARBA" id="ARBA00022475"/>
    </source>
</evidence>
<keyword evidence="5" id="KW-0769">Symport</keyword>
<feature type="transmembrane region" description="Helical" evidence="10">
    <location>
        <begin position="423"/>
        <end position="441"/>
    </location>
</feature>
<dbReference type="PANTHER" id="PTHR45826:SF18">
    <property type="entry name" value="NEUTRAL AMINO ACID TRANSPORTER"/>
    <property type="match status" value="1"/>
</dbReference>
<dbReference type="PANTHER" id="PTHR45826">
    <property type="entry name" value="POLYAMINE TRANSPORTER PUT1"/>
    <property type="match status" value="1"/>
</dbReference>
<evidence type="ECO:0000256" key="8">
    <source>
        <dbReference type="ARBA" id="ARBA00024041"/>
    </source>
</evidence>
<evidence type="ECO:0000313" key="12">
    <source>
        <dbReference type="RefSeq" id="XP_015878767.1"/>
    </source>
</evidence>
<dbReference type="Gene3D" id="1.20.1740.10">
    <property type="entry name" value="Amino acid/polyamine transporter I"/>
    <property type="match status" value="1"/>
</dbReference>
<evidence type="ECO:0000313" key="11">
    <source>
        <dbReference type="Proteomes" id="UP001652623"/>
    </source>
</evidence>